<comment type="subcellular location">
    <subcellularLocation>
        <location evidence="1">Cell membrane</location>
        <topology evidence="1">Multi-pass membrane protein</topology>
    </subcellularLocation>
</comment>
<feature type="transmembrane region" description="Helical" evidence="6">
    <location>
        <begin position="37"/>
        <end position="57"/>
    </location>
</feature>
<evidence type="ECO:0000256" key="6">
    <source>
        <dbReference type="SAM" id="Phobius"/>
    </source>
</evidence>
<dbReference type="GO" id="GO:0015658">
    <property type="term" value="F:branched-chain amino acid transmembrane transporter activity"/>
    <property type="evidence" value="ECO:0007669"/>
    <property type="project" value="InterPro"/>
</dbReference>
<feature type="transmembrane region" description="Helical" evidence="6">
    <location>
        <begin position="64"/>
        <end position="83"/>
    </location>
</feature>
<accession>A0A7C9J8C6</accession>
<dbReference type="InterPro" id="IPR043428">
    <property type="entry name" value="LivM-like"/>
</dbReference>
<feature type="transmembrane region" description="Helical" evidence="6">
    <location>
        <begin position="163"/>
        <end position="181"/>
    </location>
</feature>
<keyword evidence="5 6" id="KW-0472">Membrane</keyword>
<evidence type="ECO:0000313" key="7">
    <source>
        <dbReference type="EMBL" id="MYZ52330.1"/>
    </source>
</evidence>
<reference evidence="7 8" key="1">
    <citation type="submission" date="2019-09" db="EMBL/GenBank/DDBJ databases">
        <title>Identification of Malikia spinosa a prominent benzene-, toluene-, and ethylbenzene-degrading bacterium: enrichment, isolation and whole genome sequencing.</title>
        <authorList>
            <person name="Tancsics A."/>
            <person name="Revesz F."/>
            <person name="Kriszt B."/>
        </authorList>
    </citation>
    <scope>NUCLEOTIDE SEQUENCE [LARGE SCALE GENOMIC DNA]</scope>
    <source>
        <strain evidence="7 8">AB6</strain>
    </source>
</reference>
<evidence type="ECO:0000256" key="1">
    <source>
        <dbReference type="ARBA" id="ARBA00004651"/>
    </source>
</evidence>
<feature type="transmembrane region" description="Helical" evidence="6">
    <location>
        <begin position="12"/>
        <end position="31"/>
    </location>
</feature>
<evidence type="ECO:0000256" key="3">
    <source>
        <dbReference type="ARBA" id="ARBA00022692"/>
    </source>
</evidence>
<keyword evidence="2" id="KW-1003">Cell membrane</keyword>
<dbReference type="AlphaFoldDB" id="A0A7C9J8C6"/>
<dbReference type="GeneID" id="71059035"/>
<proteinExistence type="predicted"/>
<evidence type="ECO:0000256" key="2">
    <source>
        <dbReference type="ARBA" id="ARBA00022475"/>
    </source>
</evidence>
<evidence type="ECO:0000256" key="5">
    <source>
        <dbReference type="ARBA" id="ARBA00023136"/>
    </source>
</evidence>
<dbReference type="CDD" id="cd06581">
    <property type="entry name" value="TM_PBP1_LivM_like"/>
    <property type="match status" value="1"/>
</dbReference>
<feature type="transmembrane region" description="Helical" evidence="6">
    <location>
        <begin position="202"/>
        <end position="231"/>
    </location>
</feature>
<feature type="transmembrane region" description="Helical" evidence="6">
    <location>
        <begin position="251"/>
        <end position="276"/>
    </location>
</feature>
<evidence type="ECO:0000313" key="8">
    <source>
        <dbReference type="Proteomes" id="UP000481947"/>
    </source>
</evidence>
<dbReference type="PANTHER" id="PTHR30482">
    <property type="entry name" value="HIGH-AFFINITY BRANCHED-CHAIN AMINO ACID TRANSPORT SYSTEM PERMEASE"/>
    <property type="match status" value="1"/>
</dbReference>
<feature type="transmembrane region" description="Helical" evidence="6">
    <location>
        <begin position="89"/>
        <end position="110"/>
    </location>
</feature>
<gene>
    <name evidence="7" type="ORF">F5985_09340</name>
</gene>
<dbReference type="PANTHER" id="PTHR30482:SF17">
    <property type="entry name" value="ABC TRANSPORTER ATP-BINDING PROTEIN"/>
    <property type="match status" value="1"/>
</dbReference>
<dbReference type="RefSeq" id="WP_048805397.1">
    <property type="nucleotide sequence ID" value="NZ_VYSB01000008.1"/>
</dbReference>
<sequence>MLQHPLARPSALVPLVLFAVLALVPFIAQAIGEPFYIALFARIIIYAIAASALNLVLGYGGLVSFGHALFFGIGAYGVALPVFHGIDNGWVHLILVFGVCGVAAAVTGAISLRTSGIAFIMITLAFAQMGFFLFVSLKRYGGDDGLSIAQASRFGPLNLGDTGAVYACAFLVLALATWCLAQLRAAPFGMVLRAARQNPRRVATVGLPVSQYQLTAYVMSGMLCGLAGFLLANLNAFASPSTMAWTVSGELIVIVVLGGMGTVFGPLLGAFVLLGLEEIIKGYTDHSMVVLGPMILLIALAGKSGIIGLLQKLDHAAARPAPVPAKPTRATHANGGEG</sequence>
<keyword evidence="4 6" id="KW-1133">Transmembrane helix</keyword>
<feature type="transmembrane region" description="Helical" evidence="6">
    <location>
        <begin position="288"/>
        <end position="310"/>
    </location>
</feature>
<organism evidence="7 8">
    <name type="scientific">Malikia spinosa</name>
    <dbReference type="NCBI Taxonomy" id="86180"/>
    <lineage>
        <taxon>Bacteria</taxon>
        <taxon>Pseudomonadati</taxon>
        <taxon>Pseudomonadota</taxon>
        <taxon>Betaproteobacteria</taxon>
        <taxon>Burkholderiales</taxon>
        <taxon>Comamonadaceae</taxon>
        <taxon>Malikia</taxon>
    </lineage>
</organism>
<dbReference type="InterPro" id="IPR001851">
    <property type="entry name" value="ABC_transp_permease"/>
</dbReference>
<dbReference type="EMBL" id="VYSB01000008">
    <property type="protein sequence ID" value="MYZ52330.1"/>
    <property type="molecule type" value="Genomic_DNA"/>
</dbReference>
<protein>
    <submittedName>
        <fullName evidence="7">Branched-chain amino acid ABC transporter permease</fullName>
    </submittedName>
</protein>
<dbReference type="Proteomes" id="UP000481947">
    <property type="component" value="Unassembled WGS sequence"/>
</dbReference>
<name>A0A7C9J8C6_9BURK</name>
<dbReference type="GO" id="GO:0005886">
    <property type="term" value="C:plasma membrane"/>
    <property type="evidence" value="ECO:0007669"/>
    <property type="project" value="UniProtKB-SubCell"/>
</dbReference>
<evidence type="ECO:0000256" key="4">
    <source>
        <dbReference type="ARBA" id="ARBA00022989"/>
    </source>
</evidence>
<comment type="caution">
    <text evidence="7">The sequence shown here is derived from an EMBL/GenBank/DDBJ whole genome shotgun (WGS) entry which is preliminary data.</text>
</comment>
<dbReference type="Pfam" id="PF02653">
    <property type="entry name" value="BPD_transp_2"/>
    <property type="match status" value="1"/>
</dbReference>
<feature type="transmembrane region" description="Helical" evidence="6">
    <location>
        <begin position="117"/>
        <end position="137"/>
    </location>
</feature>
<keyword evidence="3 6" id="KW-0812">Transmembrane</keyword>